<dbReference type="InterPro" id="IPR051317">
    <property type="entry name" value="Gfo/Idh/MocA_oxidoreduct"/>
</dbReference>
<dbReference type="AlphaFoldDB" id="A0A4Q1C5B2"/>
<feature type="domain" description="Gfo/Idh/MocA-like oxidoreductase N-terminal" evidence="3">
    <location>
        <begin position="16"/>
        <end position="132"/>
    </location>
</feature>
<keyword evidence="2" id="KW-0560">Oxidoreductase</keyword>
<name>A0A4Q1C5B2_9BACT</name>
<dbReference type="Pfam" id="PF22725">
    <property type="entry name" value="GFO_IDH_MocA_C3"/>
    <property type="match status" value="1"/>
</dbReference>
<evidence type="ECO:0000259" key="4">
    <source>
        <dbReference type="Pfam" id="PF22725"/>
    </source>
</evidence>
<accession>A0A4Q1C5B2</accession>
<dbReference type="SUPFAM" id="SSF51735">
    <property type="entry name" value="NAD(P)-binding Rossmann-fold domains"/>
    <property type="match status" value="1"/>
</dbReference>
<dbReference type="InterPro" id="IPR036291">
    <property type="entry name" value="NAD(P)-bd_dom_sf"/>
</dbReference>
<proteinExistence type="inferred from homology"/>
<keyword evidence="6" id="KW-1185">Reference proteome</keyword>
<dbReference type="RefSeq" id="WP_129049461.1">
    <property type="nucleotide sequence ID" value="NZ_SDHX01000002.1"/>
</dbReference>
<evidence type="ECO:0000259" key="3">
    <source>
        <dbReference type="Pfam" id="PF01408"/>
    </source>
</evidence>
<reference evidence="5 6" key="1">
    <citation type="submission" date="2019-01" db="EMBL/GenBank/DDBJ databases">
        <title>Lacunisphaera sp. strain TWA-58.</title>
        <authorList>
            <person name="Chen W.-M."/>
        </authorList>
    </citation>
    <scope>NUCLEOTIDE SEQUENCE [LARGE SCALE GENOMIC DNA]</scope>
    <source>
        <strain evidence="5 6">TWA-58</strain>
    </source>
</reference>
<evidence type="ECO:0000313" key="5">
    <source>
        <dbReference type="EMBL" id="RXK53610.1"/>
    </source>
</evidence>
<dbReference type="GO" id="GO:0000166">
    <property type="term" value="F:nucleotide binding"/>
    <property type="evidence" value="ECO:0007669"/>
    <property type="project" value="InterPro"/>
</dbReference>
<sequence>MAPCHVPLPSVSRPIVSIGAGGIVRDAHLPAYRLAGFPVAGVFDPDTAKAAKLAADFGIPRVFASLAEAVAQAPAHALFDVAVPASALPDVLPALPDGAPVLIQKPFGENLAAARQLLALCEHKRLSAAVNFQLRTSPGVVEARRLIAAGAIGDLHDLEVRVTVYTPWQLWTFLEGIPRVEILYHSIHYVDLVRSFLGEPTGVHAKTTRHPAAPKLAATRTTMALEYGEDLRATITTNHGHNFGGAHQESYVKWEGTRGALKLRLGLLLDYPHGEPDTLELCPLGADGRPGAWQPVPLAGNWFPHAFIGPMAALQRFAAGESPDLPTRVADAFRTMAVVEAAYESSARGATPIPA</sequence>
<evidence type="ECO:0000313" key="6">
    <source>
        <dbReference type="Proteomes" id="UP000290218"/>
    </source>
</evidence>
<evidence type="ECO:0000256" key="1">
    <source>
        <dbReference type="ARBA" id="ARBA00010928"/>
    </source>
</evidence>
<dbReference type="OrthoDB" id="6183734at2"/>
<gene>
    <name evidence="5" type="ORF">ESB00_18140</name>
</gene>
<organism evidence="5 6">
    <name type="scientific">Oleiharenicola lentus</name>
    <dbReference type="NCBI Taxonomy" id="2508720"/>
    <lineage>
        <taxon>Bacteria</taxon>
        <taxon>Pseudomonadati</taxon>
        <taxon>Verrucomicrobiota</taxon>
        <taxon>Opitutia</taxon>
        <taxon>Opitutales</taxon>
        <taxon>Opitutaceae</taxon>
        <taxon>Oleiharenicola</taxon>
    </lineage>
</organism>
<dbReference type="Proteomes" id="UP000290218">
    <property type="component" value="Unassembled WGS sequence"/>
</dbReference>
<dbReference type="EMBL" id="SDHX01000002">
    <property type="protein sequence ID" value="RXK53610.1"/>
    <property type="molecule type" value="Genomic_DNA"/>
</dbReference>
<feature type="domain" description="GFO/IDH/MocA-like oxidoreductase" evidence="4">
    <location>
        <begin position="141"/>
        <end position="249"/>
    </location>
</feature>
<comment type="similarity">
    <text evidence="1">Belongs to the Gfo/Idh/MocA family.</text>
</comment>
<dbReference type="Gene3D" id="3.40.50.720">
    <property type="entry name" value="NAD(P)-binding Rossmann-like Domain"/>
    <property type="match status" value="1"/>
</dbReference>
<evidence type="ECO:0000256" key="2">
    <source>
        <dbReference type="ARBA" id="ARBA00023002"/>
    </source>
</evidence>
<dbReference type="PANTHER" id="PTHR43708:SF5">
    <property type="entry name" value="CONSERVED EXPRESSED OXIDOREDUCTASE (EUROFUNG)-RELATED"/>
    <property type="match status" value="1"/>
</dbReference>
<dbReference type="GO" id="GO:0016491">
    <property type="term" value="F:oxidoreductase activity"/>
    <property type="evidence" value="ECO:0007669"/>
    <property type="project" value="UniProtKB-KW"/>
</dbReference>
<dbReference type="InterPro" id="IPR000683">
    <property type="entry name" value="Gfo/Idh/MocA-like_OxRdtase_N"/>
</dbReference>
<dbReference type="SUPFAM" id="SSF55347">
    <property type="entry name" value="Glyceraldehyde-3-phosphate dehydrogenase-like, C-terminal domain"/>
    <property type="match status" value="1"/>
</dbReference>
<dbReference type="Gene3D" id="3.30.360.10">
    <property type="entry name" value="Dihydrodipicolinate Reductase, domain 2"/>
    <property type="match status" value="1"/>
</dbReference>
<protein>
    <submittedName>
        <fullName evidence="5">Gfo/Idh/MocA family oxidoreductase</fullName>
    </submittedName>
</protein>
<dbReference type="PANTHER" id="PTHR43708">
    <property type="entry name" value="CONSERVED EXPRESSED OXIDOREDUCTASE (EUROFUNG)"/>
    <property type="match status" value="1"/>
</dbReference>
<dbReference type="InterPro" id="IPR055170">
    <property type="entry name" value="GFO_IDH_MocA-like_dom"/>
</dbReference>
<dbReference type="Pfam" id="PF01408">
    <property type="entry name" value="GFO_IDH_MocA"/>
    <property type="match status" value="1"/>
</dbReference>
<comment type="caution">
    <text evidence="5">The sequence shown here is derived from an EMBL/GenBank/DDBJ whole genome shotgun (WGS) entry which is preliminary data.</text>
</comment>